<reference evidence="4" key="1">
    <citation type="journal article" date="2019" name="Int. J. Syst. Evol. Microbiol.">
        <title>The Global Catalogue of Microorganisms (GCM) 10K type strain sequencing project: providing services to taxonomists for standard genome sequencing and annotation.</title>
        <authorList>
            <consortium name="The Broad Institute Genomics Platform"/>
            <consortium name="The Broad Institute Genome Sequencing Center for Infectious Disease"/>
            <person name="Wu L."/>
            <person name="Ma J."/>
        </authorList>
    </citation>
    <scope>NUCLEOTIDE SEQUENCE [LARGE SCALE GENOMIC DNA]</scope>
    <source>
        <strain evidence="4">JCM 10649</strain>
    </source>
</reference>
<dbReference type="Pfam" id="PF13653">
    <property type="entry name" value="GDPD_2"/>
    <property type="match status" value="1"/>
</dbReference>
<dbReference type="InterPro" id="IPR017946">
    <property type="entry name" value="PLC-like_Pdiesterase_TIM-brl"/>
</dbReference>
<evidence type="ECO:0000313" key="3">
    <source>
        <dbReference type="EMBL" id="GAA0451409.1"/>
    </source>
</evidence>
<organism evidence="3 4">
    <name type="scientific">Streptomyces stramineus</name>
    <dbReference type="NCBI Taxonomy" id="173861"/>
    <lineage>
        <taxon>Bacteria</taxon>
        <taxon>Bacillati</taxon>
        <taxon>Actinomycetota</taxon>
        <taxon>Actinomycetes</taxon>
        <taxon>Kitasatosporales</taxon>
        <taxon>Streptomycetaceae</taxon>
        <taxon>Streptomyces</taxon>
    </lineage>
</organism>
<keyword evidence="2" id="KW-0732">Signal</keyword>
<protein>
    <recommendedName>
        <fullName evidence="1">Altered inheritance of mitochondria protein 6</fullName>
    </recommendedName>
</protein>
<dbReference type="Proteomes" id="UP001499895">
    <property type="component" value="Unassembled WGS sequence"/>
</dbReference>
<dbReference type="RefSeq" id="WP_344086928.1">
    <property type="nucleotide sequence ID" value="NZ_BAAAHB010000008.1"/>
</dbReference>
<dbReference type="CDD" id="cd08577">
    <property type="entry name" value="PI-PLCc_GDPD_SF_unchar3"/>
    <property type="match status" value="1"/>
</dbReference>
<dbReference type="InterPro" id="IPR051236">
    <property type="entry name" value="HAT_RTT109-like"/>
</dbReference>
<feature type="signal peptide" evidence="2">
    <location>
        <begin position="1"/>
        <end position="27"/>
    </location>
</feature>
<evidence type="ECO:0000313" key="4">
    <source>
        <dbReference type="Proteomes" id="UP001499895"/>
    </source>
</evidence>
<accession>A0ABP3JER1</accession>
<dbReference type="PANTHER" id="PTHR31571:SF1">
    <property type="entry name" value="ALTERED INHERITANCE OF MITOCHONDRIA PROTEIN 6"/>
    <property type="match status" value="1"/>
</dbReference>
<feature type="chain" id="PRO_5047085028" description="Altered inheritance of mitochondria protein 6" evidence="2">
    <location>
        <begin position="28"/>
        <end position="289"/>
    </location>
</feature>
<gene>
    <name evidence="3" type="ORF">GCM10009544_12760</name>
</gene>
<dbReference type="EMBL" id="BAAAHB010000008">
    <property type="protein sequence ID" value="GAA0451409.1"/>
    <property type="molecule type" value="Genomic_DNA"/>
</dbReference>
<evidence type="ECO:0000256" key="1">
    <source>
        <dbReference type="ARBA" id="ARBA00014286"/>
    </source>
</evidence>
<name>A0ABP3JER1_9ACTN</name>
<keyword evidence="4" id="KW-1185">Reference proteome</keyword>
<dbReference type="InterPro" id="IPR039559">
    <property type="entry name" value="AIM6_PI-PLC-like_dom"/>
</dbReference>
<proteinExistence type="predicted"/>
<evidence type="ECO:0000256" key="2">
    <source>
        <dbReference type="SAM" id="SignalP"/>
    </source>
</evidence>
<sequence>MTLRTRRAAVLTFGAALTGSLASPALAEAAGRWSRTGGEAGRAPLARAHAHNDYAHPHPLTDALSHGFGSVEADIWLVEGQLLVAHDASELDPARTLEGLYLDPLLERVRAGHGRVYPGHGLSLQLLIDIKTAGDPTYRELSRRLRPYRSMLSVCKDGVVRRGAVTAVISGDRGAWIPMAQERRRRAFYDGRLTDLGGAPASFTPLVSDNWNLHFAWQGDGPMPPQERARLRDFAATAHAEGRRVRFWATPDRPGPAREAVWRELLAARVDHLNTDDLAGLEAFLRAGR</sequence>
<dbReference type="PANTHER" id="PTHR31571">
    <property type="entry name" value="ALTERED INHERITANCE OF MITOCHONDRIA PROTEIN 6"/>
    <property type="match status" value="1"/>
</dbReference>
<dbReference type="SUPFAM" id="SSF51695">
    <property type="entry name" value="PLC-like phosphodiesterases"/>
    <property type="match status" value="1"/>
</dbReference>
<comment type="caution">
    <text evidence="3">The sequence shown here is derived from an EMBL/GenBank/DDBJ whole genome shotgun (WGS) entry which is preliminary data.</text>
</comment>